<dbReference type="EMBL" id="BMWE01000016">
    <property type="protein sequence ID" value="GGY38323.1"/>
    <property type="molecule type" value="Genomic_DNA"/>
</dbReference>
<dbReference type="RefSeq" id="WP_190200333.1">
    <property type="nucleotide sequence ID" value="NZ_BMWE01000016.1"/>
</dbReference>
<evidence type="ECO:0000313" key="2">
    <source>
        <dbReference type="Proteomes" id="UP000653308"/>
    </source>
</evidence>
<keyword evidence="2" id="KW-1185">Reference proteome</keyword>
<evidence type="ECO:0008006" key="3">
    <source>
        <dbReference type="Google" id="ProtNLM"/>
    </source>
</evidence>
<reference evidence="2" key="1">
    <citation type="journal article" date="2019" name="Int. J. Syst. Evol. Microbiol.">
        <title>The Global Catalogue of Microorganisms (GCM) 10K type strain sequencing project: providing services to taxonomists for standard genome sequencing and annotation.</title>
        <authorList>
            <consortium name="The Broad Institute Genomics Platform"/>
            <consortium name="The Broad Institute Genome Sequencing Center for Infectious Disease"/>
            <person name="Wu L."/>
            <person name="Ma J."/>
        </authorList>
    </citation>
    <scope>NUCLEOTIDE SEQUENCE [LARGE SCALE GENOMIC DNA]</scope>
    <source>
        <strain evidence="2">JCM 4957</strain>
    </source>
</reference>
<accession>A0ABQ3AAK6</accession>
<protein>
    <recommendedName>
        <fullName evidence="3">Glycoside hydrolase</fullName>
    </recommendedName>
</protein>
<gene>
    <name evidence="1" type="ORF">GCM10010384_51850</name>
</gene>
<organism evidence="1 2">
    <name type="scientific">Streptomyces djakartensis</name>
    <dbReference type="NCBI Taxonomy" id="68193"/>
    <lineage>
        <taxon>Bacteria</taxon>
        <taxon>Bacillati</taxon>
        <taxon>Actinomycetota</taxon>
        <taxon>Actinomycetes</taxon>
        <taxon>Kitasatosporales</taxon>
        <taxon>Streptomycetaceae</taxon>
        <taxon>Streptomyces</taxon>
    </lineage>
</organism>
<proteinExistence type="predicted"/>
<dbReference type="SUPFAM" id="SSF49785">
    <property type="entry name" value="Galactose-binding domain-like"/>
    <property type="match status" value="1"/>
</dbReference>
<dbReference type="InterPro" id="IPR053161">
    <property type="entry name" value="Ulvan_degrading_GH"/>
</dbReference>
<sequence>MISPALRHLFENPPRDFGPTPLWWWSGAKVTRDRLAWQMRAFAKGGVHNLVVINLAPAGPAFGARADDPVWFGEEWWARFTDACEIAAELGTRLWFYDQLGFSGANVQGNVTRRHPSARGGALRCRDVTVSGGAVVLLDAETPLGAYSARGGRLGLAADGPGTVRVDAPDGPGVRLVTTVPTAFDYLDPAAVGLLMDAVHHEYDRRVPGHLGTVIAGSFQDELPATNAWSRRFPEEFRTRRGYDLLDHLAALFGTDATVPETKIRADYYAVRAELAEEALFRPLAAWHRERGMLLGSDQSHPARAGYPAQSTQIYTDYFRTHRWYGAAGSDHHGDAKVHSSMAHLYGHERVWIEAFHSSGWGGTLEDTYHWLLPFLRSGANLYNPHASYFGTAGGWFEWAPPSTDWRQPYWKQYPAFSRAVARICSIMSWGGYAADVAVLHPTATMQALVPLDAPVQHFGDGRLGDGHAEADETQRHYLDLCGTNNWLGPRVGALDRHGISFDIVDDASVQRAGTAEGALRIGDLAYTAVLLPSASVLEEETARRLTGLLDTGGRVVVVGRPPATASGRSGDDSVVAALVAHPRLERVADADAGAAAVADAAGYATADVPLLVRRKGDEAVALVTSAFPEIGAHPLRTGSATVADGRGTSSVTVRAGVAEAEVWNPATGSRTPARVTVSGDGASSAVEVPLDGAPAALVVWREGRPAQERPERKCAARVIDVSAGWEGRLVPTMDNAWGDLALPPGSPVDEPQIWSMDWTEGGVWERARVTYGNRVRVLPPVPVGQVPEPLDAEAAERVLAGESPLTPPDGGWDVGVYSSSRGLPDPGGLLGLKGLVNEEFVRVPVPVRATAARVRTIVETGHRGPAELHVGAEAAKRVWWNGEPLHPDGGGYLASARVTVSRGRNVLEYELSDAQSRPSTISAVEDTPLGSFFCLSAPGGLGPRPRFMRPPDGVRPDGRVAYRGRIHVPCEGARAVLVVGAASAVTVLLDGDVVARQEKVEYYEADWGAVPMFFRHEPALGAGPHTLEVVADTADARDAVFVDMVVCSGTEVTALVSGAGWEASAGGWHGRTVEDRRRRGELQHCHAVVRSHPLPDTAWLTGAPVLGGAVWAARSTDDVHAVPQRFRFTVPAGTASLGLPLALDARVSVGADTEISLEGPVLRLRQPLAETTRVEVVTEPTAVLRGGSAWTGPVRARTVPAPLPLGDWRELGLGGWSGGVTYARVVEVPPGADPVLDLGRVRGSVEVSVDGEFAGEAFCAPYRFALRGAAGRTVRLEVTVRGTLAPYLAEATPTAWAFDSQLSSGLLGPVTLRIPG</sequence>
<comment type="caution">
    <text evidence="1">The sequence shown here is derived from an EMBL/GenBank/DDBJ whole genome shotgun (WGS) entry which is preliminary data.</text>
</comment>
<dbReference type="PANTHER" id="PTHR36848">
    <property type="entry name" value="DNA-BINDING PROTEIN (PUTATIVE SECRETED PROTEIN)-RELATED"/>
    <property type="match status" value="1"/>
</dbReference>
<dbReference type="Proteomes" id="UP000653308">
    <property type="component" value="Unassembled WGS sequence"/>
</dbReference>
<dbReference type="PANTHER" id="PTHR36848:SF2">
    <property type="entry name" value="SECRETED PROTEIN"/>
    <property type="match status" value="1"/>
</dbReference>
<dbReference type="Pfam" id="PF17132">
    <property type="entry name" value="Glyco_hydro_106"/>
    <property type="match status" value="1"/>
</dbReference>
<evidence type="ECO:0000313" key="1">
    <source>
        <dbReference type="EMBL" id="GGY38323.1"/>
    </source>
</evidence>
<name>A0ABQ3AAK6_9ACTN</name>
<dbReference type="InterPro" id="IPR008979">
    <property type="entry name" value="Galactose-bd-like_sf"/>
</dbReference>